<dbReference type="PANTHER" id="PTHR24221:SF397">
    <property type="entry name" value="ABC TRANSPORTER, ATP-BINDING TRANSMEMBRANE PROTEIN"/>
    <property type="match status" value="1"/>
</dbReference>
<feature type="transmembrane region" description="Helical" evidence="7">
    <location>
        <begin position="35"/>
        <end position="59"/>
    </location>
</feature>
<dbReference type="PROSITE" id="PS00211">
    <property type="entry name" value="ABC_TRANSPORTER_1"/>
    <property type="match status" value="1"/>
</dbReference>
<evidence type="ECO:0000256" key="7">
    <source>
        <dbReference type="SAM" id="Phobius"/>
    </source>
</evidence>
<dbReference type="InterPro" id="IPR017871">
    <property type="entry name" value="ABC_transporter-like_CS"/>
</dbReference>
<dbReference type="InterPro" id="IPR039421">
    <property type="entry name" value="Type_1_exporter"/>
</dbReference>
<keyword evidence="11" id="KW-1185">Reference proteome</keyword>
<keyword evidence="6 7" id="KW-0472">Membrane</keyword>
<keyword evidence="4 10" id="KW-0067">ATP-binding</keyword>
<feature type="transmembrane region" description="Helical" evidence="7">
    <location>
        <begin position="174"/>
        <end position="191"/>
    </location>
</feature>
<accession>A0ABX0SE14</accession>
<feature type="domain" description="ABC transmembrane type-1" evidence="9">
    <location>
        <begin position="35"/>
        <end position="320"/>
    </location>
</feature>
<name>A0ABX0SE14_9ACTN</name>
<dbReference type="InterPro" id="IPR011527">
    <property type="entry name" value="ABC1_TM_dom"/>
</dbReference>
<dbReference type="Gene3D" id="1.20.1560.10">
    <property type="entry name" value="ABC transporter type 1, transmembrane domain"/>
    <property type="match status" value="1"/>
</dbReference>
<dbReference type="EMBL" id="JAAMOZ010000001">
    <property type="protein sequence ID" value="NIH56643.1"/>
    <property type="molecule type" value="Genomic_DNA"/>
</dbReference>
<evidence type="ECO:0000313" key="11">
    <source>
        <dbReference type="Proteomes" id="UP000749311"/>
    </source>
</evidence>
<evidence type="ECO:0000313" key="10">
    <source>
        <dbReference type="EMBL" id="NIH56643.1"/>
    </source>
</evidence>
<sequence>MADSRTSTGRRSDADVLVSPGALARMTAPVRSRMILGAAMSAASSVCALVPFVAVAEVVRLLLDSDPGTTVWIWVVVGVVAMVARSLLYGGALSLCHFADVDFVHLLRRRVVRHLRLLPLGWFDESGSGEVKKAVTDDVTRIHVIVAHLAGDLTSAVLVPLVSIGYLLTRNVPMTLLLLAYIVVVFAMAAPSMQRGYQAYMDEWNRAQGAVSTATVELVDGVEVVKTYGTSSAVFRRFDDAVSRLTHVAYLWTAAMGRPAAVINILFFPATMIAVVLGLGLLAVGLGWIDAVGVIPFLLVGVSLPSGYLQVAQLANGMRTAALGATHIDRLLSLPGLPDPDDPAVPADSAVRFDHVDFAYTDGVPVLTNISFELAPGTVTALVGPSGSGKTTIARLIPRFWDVSGGMITIGGVDVRQIPTPELLSRIAIVFQDAVVLTDTVRENVRLGRPGASDADVEQACRDAQIHQRIADLPNGYDTVLGSAEGHLSGGELQRVTIARAFLQDAPIILLDEATAHADPHSEVQIQQALNRLGAGRSVLVIAHRLSTIVHADQILVLDDGQIIERGHHDDLIAADGRYARMWAAQDSAAARAGAAR</sequence>
<evidence type="ECO:0000256" key="1">
    <source>
        <dbReference type="ARBA" id="ARBA00004651"/>
    </source>
</evidence>
<keyword evidence="2 7" id="KW-0812">Transmembrane</keyword>
<comment type="subcellular location">
    <subcellularLocation>
        <location evidence="1">Cell membrane</location>
        <topology evidence="1">Multi-pass membrane protein</topology>
    </subcellularLocation>
</comment>
<dbReference type="PANTHER" id="PTHR24221">
    <property type="entry name" value="ATP-BINDING CASSETTE SUB-FAMILY B"/>
    <property type="match status" value="1"/>
</dbReference>
<dbReference type="GO" id="GO:0005524">
    <property type="term" value="F:ATP binding"/>
    <property type="evidence" value="ECO:0007669"/>
    <property type="project" value="UniProtKB-KW"/>
</dbReference>
<evidence type="ECO:0000259" key="8">
    <source>
        <dbReference type="PROSITE" id="PS50893"/>
    </source>
</evidence>
<protein>
    <submittedName>
        <fullName evidence="10">ATP-binding cassette subfamily B protein</fullName>
    </submittedName>
</protein>
<evidence type="ECO:0000259" key="9">
    <source>
        <dbReference type="PROSITE" id="PS50929"/>
    </source>
</evidence>
<dbReference type="SMART" id="SM00382">
    <property type="entry name" value="AAA"/>
    <property type="match status" value="1"/>
</dbReference>
<keyword evidence="3" id="KW-0547">Nucleotide-binding</keyword>
<feature type="transmembrane region" description="Helical" evidence="7">
    <location>
        <begin position="261"/>
        <end position="282"/>
    </location>
</feature>
<evidence type="ECO:0000256" key="5">
    <source>
        <dbReference type="ARBA" id="ARBA00022989"/>
    </source>
</evidence>
<dbReference type="InterPro" id="IPR036640">
    <property type="entry name" value="ABC1_TM_sf"/>
</dbReference>
<dbReference type="PROSITE" id="PS50893">
    <property type="entry name" value="ABC_TRANSPORTER_2"/>
    <property type="match status" value="1"/>
</dbReference>
<dbReference type="SUPFAM" id="SSF52540">
    <property type="entry name" value="P-loop containing nucleoside triphosphate hydrolases"/>
    <property type="match status" value="1"/>
</dbReference>
<dbReference type="PROSITE" id="PS50929">
    <property type="entry name" value="ABC_TM1F"/>
    <property type="match status" value="1"/>
</dbReference>
<evidence type="ECO:0000256" key="6">
    <source>
        <dbReference type="ARBA" id="ARBA00023136"/>
    </source>
</evidence>
<gene>
    <name evidence="10" type="ORF">FB473_001288</name>
</gene>
<feature type="domain" description="ABC transporter" evidence="8">
    <location>
        <begin position="351"/>
        <end position="585"/>
    </location>
</feature>
<evidence type="ECO:0000256" key="3">
    <source>
        <dbReference type="ARBA" id="ARBA00022741"/>
    </source>
</evidence>
<organism evidence="10 11">
    <name type="scientific">Brooklawnia cerclae</name>
    <dbReference type="NCBI Taxonomy" id="349934"/>
    <lineage>
        <taxon>Bacteria</taxon>
        <taxon>Bacillati</taxon>
        <taxon>Actinomycetota</taxon>
        <taxon>Actinomycetes</taxon>
        <taxon>Propionibacteriales</taxon>
        <taxon>Propionibacteriaceae</taxon>
        <taxon>Brooklawnia</taxon>
    </lineage>
</organism>
<feature type="transmembrane region" description="Helical" evidence="7">
    <location>
        <begin position="142"/>
        <end position="168"/>
    </location>
</feature>
<dbReference type="InterPro" id="IPR027417">
    <property type="entry name" value="P-loop_NTPase"/>
</dbReference>
<dbReference type="RefSeq" id="WP_208390459.1">
    <property type="nucleotide sequence ID" value="NZ_BAAAOO010000015.1"/>
</dbReference>
<evidence type="ECO:0000256" key="4">
    <source>
        <dbReference type="ARBA" id="ARBA00022840"/>
    </source>
</evidence>
<evidence type="ECO:0000256" key="2">
    <source>
        <dbReference type="ARBA" id="ARBA00022692"/>
    </source>
</evidence>
<keyword evidence="5 7" id="KW-1133">Transmembrane helix</keyword>
<dbReference type="SUPFAM" id="SSF90123">
    <property type="entry name" value="ABC transporter transmembrane region"/>
    <property type="match status" value="1"/>
</dbReference>
<dbReference type="Pfam" id="PF00664">
    <property type="entry name" value="ABC_membrane"/>
    <property type="match status" value="1"/>
</dbReference>
<proteinExistence type="predicted"/>
<dbReference type="InterPro" id="IPR003593">
    <property type="entry name" value="AAA+_ATPase"/>
</dbReference>
<dbReference type="Gene3D" id="3.40.50.300">
    <property type="entry name" value="P-loop containing nucleotide triphosphate hydrolases"/>
    <property type="match status" value="1"/>
</dbReference>
<dbReference type="InterPro" id="IPR003439">
    <property type="entry name" value="ABC_transporter-like_ATP-bd"/>
</dbReference>
<reference evidence="10 11" key="1">
    <citation type="submission" date="2020-02" db="EMBL/GenBank/DDBJ databases">
        <title>Sequencing the genomes of 1000 actinobacteria strains.</title>
        <authorList>
            <person name="Klenk H.-P."/>
        </authorList>
    </citation>
    <scope>NUCLEOTIDE SEQUENCE [LARGE SCALE GENOMIC DNA]</scope>
    <source>
        <strain evidence="10 11">DSM 19609</strain>
    </source>
</reference>
<comment type="caution">
    <text evidence="10">The sequence shown here is derived from an EMBL/GenBank/DDBJ whole genome shotgun (WGS) entry which is preliminary data.</text>
</comment>
<feature type="transmembrane region" description="Helical" evidence="7">
    <location>
        <begin position="71"/>
        <end position="99"/>
    </location>
</feature>
<dbReference type="Pfam" id="PF00005">
    <property type="entry name" value="ABC_tran"/>
    <property type="match status" value="1"/>
</dbReference>
<feature type="transmembrane region" description="Helical" evidence="7">
    <location>
        <begin position="288"/>
        <end position="309"/>
    </location>
</feature>
<dbReference type="Proteomes" id="UP000749311">
    <property type="component" value="Unassembled WGS sequence"/>
</dbReference>